<evidence type="ECO:0000256" key="8">
    <source>
        <dbReference type="ARBA" id="ARBA00023136"/>
    </source>
</evidence>
<dbReference type="VEuPathDB" id="VectorBase:MDOA010025"/>
<comment type="similarity">
    <text evidence="2">Belongs to the G-protein coupled receptor 2 family. Mth subfamily.</text>
</comment>
<comment type="subcellular location">
    <subcellularLocation>
        <location evidence="1">Cell membrane</location>
        <topology evidence="1">Multi-pass membrane protein</topology>
    </subcellularLocation>
</comment>
<protein>
    <submittedName>
        <fullName evidence="17 18">Probable G-protein coupled receptor Mth-like 8</fullName>
    </submittedName>
</protein>
<evidence type="ECO:0000256" key="12">
    <source>
        <dbReference type="ARBA" id="ARBA00023224"/>
    </source>
</evidence>
<evidence type="ECO:0000256" key="14">
    <source>
        <dbReference type="SAM" id="SignalP"/>
    </source>
</evidence>
<feature type="transmembrane region" description="Helical" evidence="13">
    <location>
        <begin position="248"/>
        <end position="271"/>
    </location>
</feature>
<sequence>MFSRNQKQINSKNIEHPTMLTSLLLLLMLAPWCVGAQYPCAFMDTVNITGSYPHETHLASSSSSGEELTSNHSYIYKWMVVPPDLVAIYDFIMVNGQRVNTARHLRACVCKLKPCIRFCCNPGFYYNLQDNACQSLPSNDTTNLDQQAMPVRFGNGSTIAVNSSSHFLVNIGAPCENMSLVLKDNNRVNWLLYENGSIIHKQRYFSKHYCYSPLATRKGKDDETFVWHWEPLTCVPDRFPFTLGVREWTYAICLIITVICMIIVLFMYLLCTELRNTFYGVAIKTYTLCIIIGYSLLAHLTLTNPMDMTKYACSKIPIFAMLYLILSFYILTFISFNFYLSFFGILLSKLMFWFMFFPTVLITACWSFFVSYTSYNNRPVFGSDICWFDPRNYSIIVYFYAPILLACIFSGIFYILSLLRIGEMTNGDSSKMSVFTTHNCFQSFWIFVGYTLFAWLVCICSFVINYYRRDYTHINYVVCLFVAFHGFGAMYALLGKNQQVQQFLRRIDDDMDNDDMAEISVPMTTYS</sequence>
<evidence type="ECO:0000256" key="10">
    <source>
        <dbReference type="ARBA" id="ARBA00023170"/>
    </source>
</evidence>
<organism evidence="16 18">
    <name type="scientific">Musca domestica</name>
    <name type="common">House fly</name>
    <dbReference type="NCBI Taxonomy" id="7370"/>
    <lineage>
        <taxon>Eukaryota</taxon>
        <taxon>Metazoa</taxon>
        <taxon>Ecdysozoa</taxon>
        <taxon>Arthropoda</taxon>
        <taxon>Hexapoda</taxon>
        <taxon>Insecta</taxon>
        <taxon>Pterygota</taxon>
        <taxon>Neoptera</taxon>
        <taxon>Endopterygota</taxon>
        <taxon>Diptera</taxon>
        <taxon>Brachycera</taxon>
        <taxon>Muscomorpha</taxon>
        <taxon>Muscoidea</taxon>
        <taxon>Muscidae</taxon>
        <taxon>Musca</taxon>
    </lineage>
</organism>
<proteinExistence type="inferred from homology"/>
<dbReference type="InterPro" id="IPR044860">
    <property type="entry name" value="Methusela_ecto_dom_1"/>
</dbReference>
<dbReference type="PANTHER" id="PTHR47154">
    <property type="entry name" value="G-PROTEIN COUPLED RECEPTOR MTH-RELATED"/>
    <property type="match status" value="1"/>
</dbReference>
<dbReference type="Proteomes" id="UP001652621">
    <property type="component" value="Unplaced"/>
</dbReference>
<accession>A0ABM3V9C1</accession>
<dbReference type="InterPro" id="IPR023311">
    <property type="entry name" value="Methusela_ecto_dom_2"/>
</dbReference>
<reference evidence="17 18" key="1">
    <citation type="submission" date="2025-05" db="UniProtKB">
        <authorList>
            <consortium name="RefSeq"/>
        </authorList>
    </citation>
    <scope>IDENTIFICATION</scope>
    <source>
        <strain evidence="17 18">Aabys</strain>
        <tissue evidence="17 18">Whole body</tissue>
    </source>
</reference>
<keyword evidence="5 14" id="KW-0732">Signal</keyword>
<keyword evidence="4 13" id="KW-0812">Transmembrane</keyword>
<feature type="transmembrane region" description="Helical" evidence="13">
    <location>
        <begin position="395"/>
        <end position="419"/>
    </location>
</feature>
<evidence type="ECO:0000256" key="13">
    <source>
        <dbReference type="SAM" id="Phobius"/>
    </source>
</evidence>
<keyword evidence="12" id="KW-0807">Transducer</keyword>
<dbReference type="OrthoDB" id="7962923at2759"/>
<dbReference type="Gene3D" id="1.20.1070.10">
    <property type="entry name" value="Rhodopsin 7-helix transmembrane proteins"/>
    <property type="match status" value="1"/>
</dbReference>
<evidence type="ECO:0000313" key="17">
    <source>
        <dbReference type="RefSeq" id="XP_005187337.3"/>
    </source>
</evidence>
<feature type="domain" description="Methuselah N-terminal" evidence="15">
    <location>
        <begin position="40"/>
        <end position="234"/>
    </location>
</feature>
<keyword evidence="7" id="KW-0297">G-protein coupled receptor</keyword>
<dbReference type="Gene3D" id="2.170.180.11">
    <property type="entry name" value="Methuselah ectodomain, domain 2"/>
    <property type="match status" value="1"/>
</dbReference>
<evidence type="ECO:0000256" key="3">
    <source>
        <dbReference type="ARBA" id="ARBA00022475"/>
    </source>
</evidence>
<keyword evidence="16" id="KW-1185">Reference proteome</keyword>
<dbReference type="eggNOG" id="ENOG502T9C6">
    <property type="taxonomic scope" value="Eukaryota"/>
</dbReference>
<feature type="transmembrane region" description="Helical" evidence="13">
    <location>
        <begin position="473"/>
        <end position="494"/>
    </location>
</feature>
<gene>
    <name evidence="17 18" type="primary">LOC101898033</name>
</gene>
<feature type="signal peptide" evidence="14">
    <location>
        <begin position="1"/>
        <end position="36"/>
    </location>
</feature>
<dbReference type="VEuPathDB" id="VectorBase:MDOMA2_018068"/>
<evidence type="ECO:0000256" key="5">
    <source>
        <dbReference type="ARBA" id="ARBA00022729"/>
    </source>
</evidence>
<feature type="chain" id="PRO_5045025398" evidence="14">
    <location>
        <begin position="37"/>
        <end position="527"/>
    </location>
</feature>
<dbReference type="InterPro" id="IPR051384">
    <property type="entry name" value="Mth_GPCR"/>
</dbReference>
<dbReference type="Gene3D" id="2.30.160.11">
    <property type="match status" value="1"/>
</dbReference>
<keyword evidence="3" id="KW-1003">Cell membrane</keyword>
<dbReference type="RefSeq" id="XP_058982395.1">
    <property type="nucleotide sequence ID" value="XM_059126412.1"/>
</dbReference>
<keyword evidence="9" id="KW-1015">Disulfide bond</keyword>
<dbReference type="GeneID" id="101898033"/>
<evidence type="ECO:0000256" key="9">
    <source>
        <dbReference type="ARBA" id="ARBA00023157"/>
    </source>
</evidence>
<name>A0ABM3V9C1_MUSDO</name>
<evidence type="ECO:0000256" key="4">
    <source>
        <dbReference type="ARBA" id="ARBA00022692"/>
    </source>
</evidence>
<feature type="transmembrane region" description="Helical" evidence="13">
    <location>
        <begin position="352"/>
        <end position="375"/>
    </location>
</feature>
<dbReference type="RefSeq" id="XP_005187337.3">
    <property type="nucleotide sequence ID" value="XM_005187280.4"/>
</dbReference>
<keyword evidence="11" id="KW-0325">Glycoprotein</keyword>
<keyword evidence="10" id="KW-0675">Receptor</keyword>
<evidence type="ECO:0000259" key="15">
    <source>
        <dbReference type="Pfam" id="PF06652"/>
    </source>
</evidence>
<evidence type="ECO:0000256" key="2">
    <source>
        <dbReference type="ARBA" id="ARBA00008979"/>
    </source>
</evidence>
<feature type="transmembrane region" description="Helical" evidence="13">
    <location>
        <begin position="440"/>
        <end position="467"/>
    </location>
</feature>
<keyword evidence="8 13" id="KW-0472">Membrane</keyword>
<keyword evidence="6 13" id="KW-1133">Transmembrane helix</keyword>
<evidence type="ECO:0000256" key="11">
    <source>
        <dbReference type="ARBA" id="ARBA00023180"/>
    </source>
</evidence>
<dbReference type="Pfam" id="PF06652">
    <property type="entry name" value="Methuselah_N"/>
    <property type="match status" value="1"/>
</dbReference>
<dbReference type="InterPro" id="IPR010596">
    <property type="entry name" value="Methuselah_N_dom"/>
</dbReference>
<evidence type="ECO:0000256" key="7">
    <source>
        <dbReference type="ARBA" id="ARBA00023040"/>
    </source>
</evidence>
<dbReference type="STRING" id="7370.A0A1I8MZL9"/>
<evidence type="ECO:0000256" key="6">
    <source>
        <dbReference type="ARBA" id="ARBA00022989"/>
    </source>
</evidence>
<dbReference type="PANTHER" id="PTHR47154:SF2">
    <property type="entry name" value="G-PROTEIN COUPLED RECEPTOR MTH-RELATED"/>
    <property type="match status" value="1"/>
</dbReference>
<evidence type="ECO:0000313" key="18">
    <source>
        <dbReference type="RefSeq" id="XP_058982395.1"/>
    </source>
</evidence>
<dbReference type="InterPro" id="IPR036272">
    <property type="entry name" value="Methuselah_N_sf"/>
</dbReference>
<feature type="transmembrane region" description="Helical" evidence="13">
    <location>
        <begin position="278"/>
        <end position="298"/>
    </location>
</feature>
<evidence type="ECO:0000313" key="16">
    <source>
        <dbReference type="Proteomes" id="UP001652621"/>
    </source>
</evidence>
<evidence type="ECO:0000256" key="1">
    <source>
        <dbReference type="ARBA" id="ARBA00004651"/>
    </source>
</evidence>
<feature type="transmembrane region" description="Helical" evidence="13">
    <location>
        <begin position="318"/>
        <end position="340"/>
    </location>
</feature>
<dbReference type="SUPFAM" id="SSF63877">
    <property type="entry name" value="Methuselah ectodomain"/>
    <property type="match status" value="1"/>
</dbReference>